<evidence type="ECO:0000256" key="2">
    <source>
        <dbReference type="ARBA" id="ARBA00023043"/>
    </source>
</evidence>
<protein>
    <submittedName>
        <fullName evidence="4">Uncharacterized protein</fullName>
    </submittedName>
</protein>
<evidence type="ECO:0000313" key="5">
    <source>
        <dbReference type="Proteomes" id="UP000037460"/>
    </source>
</evidence>
<dbReference type="SMART" id="SM00248">
    <property type="entry name" value="ANK"/>
    <property type="match status" value="3"/>
</dbReference>
<dbReference type="AlphaFoldDB" id="A0A0M0JLG1"/>
<dbReference type="Proteomes" id="UP000037460">
    <property type="component" value="Unassembled WGS sequence"/>
</dbReference>
<comment type="caution">
    <text evidence="4">The sequence shown here is derived from an EMBL/GenBank/DDBJ whole genome shotgun (WGS) entry which is preliminary data.</text>
</comment>
<dbReference type="Pfam" id="PF12796">
    <property type="entry name" value="Ank_2"/>
    <property type="match status" value="1"/>
</dbReference>
<name>A0A0M0JLG1_9EUKA</name>
<dbReference type="InterPro" id="IPR002110">
    <property type="entry name" value="Ankyrin_rpt"/>
</dbReference>
<dbReference type="Gene3D" id="1.25.40.20">
    <property type="entry name" value="Ankyrin repeat-containing domain"/>
    <property type="match status" value="2"/>
</dbReference>
<keyword evidence="5" id="KW-1185">Reference proteome</keyword>
<organism evidence="4 5">
    <name type="scientific">Chrysochromulina tobinii</name>
    <dbReference type="NCBI Taxonomy" id="1460289"/>
    <lineage>
        <taxon>Eukaryota</taxon>
        <taxon>Haptista</taxon>
        <taxon>Haptophyta</taxon>
        <taxon>Prymnesiophyceae</taxon>
        <taxon>Prymnesiales</taxon>
        <taxon>Chrysochromulinaceae</taxon>
        <taxon>Chrysochromulina</taxon>
    </lineage>
</organism>
<evidence type="ECO:0000256" key="3">
    <source>
        <dbReference type="SAM" id="MobiDB-lite"/>
    </source>
</evidence>
<dbReference type="PANTHER" id="PTHR24198:SF165">
    <property type="entry name" value="ANKYRIN REPEAT-CONTAINING PROTEIN-RELATED"/>
    <property type="match status" value="1"/>
</dbReference>
<proteinExistence type="predicted"/>
<feature type="region of interest" description="Disordered" evidence="3">
    <location>
        <begin position="216"/>
        <end position="235"/>
    </location>
</feature>
<keyword evidence="2" id="KW-0040">ANK repeat</keyword>
<evidence type="ECO:0000256" key="1">
    <source>
        <dbReference type="ARBA" id="ARBA00022737"/>
    </source>
</evidence>
<dbReference type="PANTHER" id="PTHR24198">
    <property type="entry name" value="ANKYRIN REPEAT AND PROTEIN KINASE DOMAIN-CONTAINING PROTEIN"/>
    <property type="match status" value="1"/>
</dbReference>
<dbReference type="EMBL" id="JWZX01002731">
    <property type="protein sequence ID" value="KOO27320.1"/>
    <property type="molecule type" value="Genomic_DNA"/>
</dbReference>
<sequence>MIVQTPAHGEFETRHRVKNHVPLVESTKTDLHRAVDNSDPGTLTELLATSLKDQIDHQNHMGFTALHLSAMTSSVGLQYGAADPDRIMCCKLLIEAGANVNIPGQWGQTALQIASISLYPAVQVCMYLVDARADLLAVDDWGCTCLHSCAYLAHPDQLKVLMTHPDFEAAKPIVNHEKQTALQVAIQVYETQQKKAELAPCFCEVRILLETGQGLPDQGQSTGQRTDAAVAKAKH</sequence>
<accession>A0A0M0JLG1</accession>
<dbReference type="OrthoDB" id="5406014at2759"/>
<reference evidence="5" key="1">
    <citation type="journal article" date="2015" name="PLoS Genet.">
        <title>Genome Sequence and Transcriptome Analyses of Chrysochromulina tobin: Metabolic Tools for Enhanced Algal Fitness in the Prominent Order Prymnesiales (Haptophyceae).</title>
        <authorList>
            <person name="Hovde B.T."/>
            <person name="Deodato C.R."/>
            <person name="Hunsperger H.M."/>
            <person name="Ryken S.A."/>
            <person name="Yost W."/>
            <person name="Jha R.K."/>
            <person name="Patterson J."/>
            <person name="Monnat R.J. Jr."/>
            <person name="Barlow S.B."/>
            <person name="Starkenburg S.R."/>
            <person name="Cattolico R.A."/>
        </authorList>
    </citation>
    <scope>NUCLEOTIDE SEQUENCE</scope>
    <source>
        <strain evidence="5">CCMP291</strain>
    </source>
</reference>
<gene>
    <name evidence="4" type="ORF">Ctob_010133</name>
</gene>
<evidence type="ECO:0000313" key="4">
    <source>
        <dbReference type="EMBL" id="KOO27320.1"/>
    </source>
</evidence>
<dbReference type="InterPro" id="IPR036770">
    <property type="entry name" value="Ankyrin_rpt-contain_sf"/>
</dbReference>
<dbReference type="SUPFAM" id="SSF48403">
    <property type="entry name" value="Ankyrin repeat"/>
    <property type="match status" value="1"/>
</dbReference>
<keyword evidence="1" id="KW-0677">Repeat</keyword>